<dbReference type="GO" id="GO:0015074">
    <property type="term" value="P:DNA integration"/>
    <property type="evidence" value="ECO:0007669"/>
    <property type="project" value="InterPro"/>
</dbReference>
<proteinExistence type="predicted"/>
<dbReference type="GO" id="GO:0003677">
    <property type="term" value="F:DNA binding"/>
    <property type="evidence" value="ECO:0007669"/>
    <property type="project" value="InterPro"/>
</dbReference>
<dbReference type="SUPFAM" id="SSF56349">
    <property type="entry name" value="DNA breaking-rejoining enzymes"/>
    <property type="match status" value="1"/>
</dbReference>
<evidence type="ECO:0000256" key="1">
    <source>
        <dbReference type="ARBA" id="ARBA00023172"/>
    </source>
</evidence>
<dbReference type="GO" id="GO:0006310">
    <property type="term" value="P:DNA recombination"/>
    <property type="evidence" value="ECO:0007669"/>
    <property type="project" value="UniProtKB-KW"/>
</dbReference>
<reference evidence="2" key="1">
    <citation type="submission" date="2022-08" db="EMBL/GenBank/DDBJ databases">
        <authorList>
            <person name="Tistechok S."/>
            <person name="Samborskyy M."/>
            <person name="Roman I."/>
        </authorList>
    </citation>
    <scope>NUCLEOTIDE SEQUENCE</scope>
    <source>
        <strain evidence="2">DSM 103496</strain>
    </source>
</reference>
<accession>A0A9X2VLT2</accession>
<evidence type="ECO:0000313" key="2">
    <source>
        <dbReference type="EMBL" id="MCS7479058.1"/>
    </source>
</evidence>
<dbReference type="Gene3D" id="1.10.443.10">
    <property type="entry name" value="Intergrase catalytic core"/>
    <property type="match status" value="1"/>
</dbReference>
<organism evidence="2 3">
    <name type="scientific">Umezawaea endophytica</name>
    <dbReference type="NCBI Taxonomy" id="1654476"/>
    <lineage>
        <taxon>Bacteria</taxon>
        <taxon>Bacillati</taxon>
        <taxon>Actinomycetota</taxon>
        <taxon>Actinomycetes</taxon>
        <taxon>Pseudonocardiales</taxon>
        <taxon>Pseudonocardiaceae</taxon>
        <taxon>Umezawaea</taxon>
    </lineage>
</organism>
<dbReference type="AlphaFoldDB" id="A0A9X2VLT2"/>
<dbReference type="Proteomes" id="UP001141259">
    <property type="component" value="Unassembled WGS sequence"/>
</dbReference>
<keyword evidence="3" id="KW-1185">Reference proteome</keyword>
<keyword evidence="1" id="KW-0233">DNA recombination</keyword>
<dbReference type="InterPro" id="IPR013762">
    <property type="entry name" value="Integrase-like_cat_sf"/>
</dbReference>
<sequence>MSSVARRSERMPGVPGRMWPCCWRKQPACAAGGALDALATKLDGKSAAATVYSRKCVVLFNLLALAVEGELIPDNPLNRIKRKVAKLVAPVDPRAVANRRQIEELLTAVSYAGRRNADRGAHVKAFFTTCYYAVARPDEGLGLKLDDCTLPDKGWGLLIFSESRLSAGNDGRVLGRCTTNAVKYRSVKDVRPVPIPLVHVRRLRDHIDRFGVASNGRLFWSPNGGVVSSLTYY</sequence>
<name>A0A9X2VLT2_9PSEU</name>
<evidence type="ECO:0000313" key="3">
    <source>
        <dbReference type="Proteomes" id="UP001141259"/>
    </source>
</evidence>
<gene>
    <name evidence="2" type="ORF">NZH93_19530</name>
</gene>
<dbReference type="InterPro" id="IPR011010">
    <property type="entry name" value="DNA_brk_join_enz"/>
</dbReference>
<protein>
    <submittedName>
        <fullName evidence="2">Uncharacterized protein</fullName>
    </submittedName>
</protein>
<dbReference type="RefSeq" id="WP_259624545.1">
    <property type="nucleotide sequence ID" value="NZ_JANYMP010000008.1"/>
</dbReference>
<dbReference type="EMBL" id="JANYMP010000008">
    <property type="protein sequence ID" value="MCS7479058.1"/>
    <property type="molecule type" value="Genomic_DNA"/>
</dbReference>
<comment type="caution">
    <text evidence="2">The sequence shown here is derived from an EMBL/GenBank/DDBJ whole genome shotgun (WGS) entry which is preliminary data.</text>
</comment>